<gene>
    <name evidence="5" type="ORF">CSSPTR1EN2_LOCUS6675</name>
</gene>
<evidence type="ECO:0000256" key="2">
    <source>
        <dbReference type="ARBA" id="ARBA00023163"/>
    </source>
</evidence>
<sequence>MEIMQGAAASRALPELNHLLQHTLRSLCTDSQWVYAVFWRILPRNYPPPQIMLWEDGFCNFSACAGAAAAGQEITVARTSADDAQPTMNPDLFFKMSHEVYNYGEGFMGKVAAENGFKWVYCEPLEEDQSSSSFLSPWAISSLDPTIAVVAVEEGVVQLGSTKKIMKDSNFAAQLQRKFSYFQSIPGVFVPHFFFNASNISSKNHRMSFGHGQHQGSSPLSAGSERGQWMIREPEHDHHQLLRGSSHLTPRSIDQFLSSRIGTSDRWGQRCSASSSLTSTSRPLSHLDQTGSCIIGVKRLSDAGEAQAADRVRNYAAFDMISPRCSFQDDIRASAPAADAAFNTTRSDGADQLLIPGLIGQQLVQPSMSSLQALLSKLPSVTPTSEPDQNGSCSSDYQASHLQLISDNHHCITSSASNGLTTIMKQHPHSMIDASSANNTPNASSSTATPAAEADDAAASESNLINRTLMQNFHTLVPDFAHLPDSNSLDNNESYNSIFLNEIY</sequence>
<evidence type="ECO:0000313" key="6">
    <source>
        <dbReference type="Proteomes" id="UP001497512"/>
    </source>
</evidence>
<feature type="domain" description="Transcription factor MYC/MYB N-terminal" evidence="4">
    <location>
        <begin position="20"/>
        <end position="179"/>
    </location>
</feature>
<protein>
    <recommendedName>
        <fullName evidence="4">Transcription factor MYC/MYB N-terminal domain-containing protein</fullName>
    </recommendedName>
</protein>
<evidence type="ECO:0000256" key="1">
    <source>
        <dbReference type="ARBA" id="ARBA00023015"/>
    </source>
</evidence>
<feature type="region of interest" description="Disordered" evidence="3">
    <location>
        <begin position="432"/>
        <end position="458"/>
    </location>
</feature>
<dbReference type="PANTHER" id="PTHR46633">
    <property type="entry name" value="TRANSCRIPTION FACTOR MYC/MYB-RELATED"/>
    <property type="match status" value="1"/>
</dbReference>
<feature type="compositionally biased region" description="Low complexity" evidence="3">
    <location>
        <begin position="433"/>
        <end position="452"/>
    </location>
</feature>
<reference evidence="5" key="1">
    <citation type="submission" date="2024-02" db="EMBL/GenBank/DDBJ databases">
        <authorList>
            <consortium name="ELIXIR-Norway"/>
            <consortium name="Elixir Norway"/>
        </authorList>
    </citation>
    <scope>NUCLEOTIDE SEQUENCE</scope>
</reference>
<organism evidence="5 6">
    <name type="scientific">Sphagnum troendelagicum</name>
    <dbReference type="NCBI Taxonomy" id="128251"/>
    <lineage>
        <taxon>Eukaryota</taxon>
        <taxon>Viridiplantae</taxon>
        <taxon>Streptophyta</taxon>
        <taxon>Embryophyta</taxon>
        <taxon>Bryophyta</taxon>
        <taxon>Sphagnophytina</taxon>
        <taxon>Sphagnopsida</taxon>
        <taxon>Sphagnales</taxon>
        <taxon>Sphagnaceae</taxon>
        <taxon>Sphagnum</taxon>
    </lineage>
</organism>
<dbReference type="PANTHER" id="PTHR46633:SF3">
    <property type="entry name" value="SERINE_THREONINE-PROTEIN KINASE WNK (WITH NO LYSINE)-LIKE PROTEIN"/>
    <property type="match status" value="1"/>
</dbReference>
<proteinExistence type="predicted"/>
<name>A0ABP0TR73_9BRYO</name>
<dbReference type="InterPro" id="IPR025610">
    <property type="entry name" value="MYC/MYB_N"/>
</dbReference>
<dbReference type="Proteomes" id="UP001497512">
    <property type="component" value="Chromosome 14"/>
</dbReference>
<evidence type="ECO:0000259" key="4">
    <source>
        <dbReference type="Pfam" id="PF14215"/>
    </source>
</evidence>
<accession>A0ABP0TR73</accession>
<dbReference type="EMBL" id="OZ019906">
    <property type="protein sequence ID" value="CAK9203015.1"/>
    <property type="molecule type" value="Genomic_DNA"/>
</dbReference>
<dbReference type="Pfam" id="PF14215">
    <property type="entry name" value="bHLH-MYC_N"/>
    <property type="match status" value="1"/>
</dbReference>
<keyword evidence="1" id="KW-0805">Transcription regulation</keyword>
<keyword evidence="6" id="KW-1185">Reference proteome</keyword>
<feature type="region of interest" description="Disordered" evidence="3">
    <location>
        <begin position="206"/>
        <end position="225"/>
    </location>
</feature>
<evidence type="ECO:0000313" key="5">
    <source>
        <dbReference type="EMBL" id="CAK9203015.1"/>
    </source>
</evidence>
<evidence type="ECO:0000256" key="3">
    <source>
        <dbReference type="SAM" id="MobiDB-lite"/>
    </source>
</evidence>
<keyword evidence="2" id="KW-0804">Transcription</keyword>